<dbReference type="CDD" id="cd06558">
    <property type="entry name" value="crotonase-like"/>
    <property type="match status" value="1"/>
</dbReference>
<name>A0A917WMY4_9RHOB</name>
<gene>
    <name evidence="2" type="ORF">GCM10011534_42570</name>
</gene>
<sequence length="225" mass="23836">MSDEFAYDVTDGIATLRLCRPDKGNVLSRSGLIGLAAAVDAADRDDAVRAIIFTGEGTSFCNGIDISAGNTFQTDPAPGEIRRGPGGLLSLRIFECTKPVIGAVNGTAVGIGATMLLPMDIRVAANTARFGFVFTRRGIVPEACSTWFLPRAVGISRSLKWTYGGSLVPAAEALEAGLVLVLTEKDVLYDRAVELARDIAVSTSAVSVALTRQMMWRMLGADHPM</sequence>
<protein>
    <submittedName>
        <fullName evidence="2">Enoyl-CoA hydratase</fullName>
    </submittedName>
</protein>
<reference evidence="2" key="1">
    <citation type="journal article" date="2014" name="Int. J. Syst. Evol. Microbiol.">
        <title>Complete genome sequence of Corynebacterium casei LMG S-19264T (=DSM 44701T), isolated from a smear-ripened cheese.</title>
        <authorList>
            <consortium name="US DOE Joint Genome Institute (JGI-PGF)"/>
            <person name="Walter F."/>
            <person name="Albersmeier A."/>
            <person name="Kalinowski J."/>
            <person name="Ruckert C."/>
        </authorList>
    </citation>
    <scope>NUCLEOTIDE SEQUENCE</scope>
    <source>
        <strain evidence="2">CGMCC 1.6293</strain>
    </source>
</reference>
<organism evidence="2 3">
    <name type="scientific">Pseudooceanicola nanhaiensis</name>
    <dbReference type="NCBI Taxonomy" id="375761"/>
    <lineage>
        <taxon>Bacteria</taxon>
        <taxon>Pseudomonadati</taxon>
        <taxon>Pseudomonadota</taxon>
        <taxon>Alphaproteobacteria</taxon>
        <taxon>Rhodobacterales</taxon>
        <taxon>Paracoccaceae</taxon>
        <taxon>Pseudooceanicola</taxon>
    </lineage>
</organism>
<dbReference type="RefSeq" id="WP_229669269.1">
    <property type="nucleotide sequence ID" value="NZ_BMLF01000008.1"/>
</dbReference>
<dbReference type="PANTHER" id="PTHR43802:SF1">
    <property type="entry name" value="IP11341P-RELATED"/>
    <property type="match status" value="1"/>
</dbReference>
<comment type="similarity">
    <text evidence="1">Belongs to the enoyl-CoA hydratase/isomerase family.</text>
</comment>
<dbReference type="EMBL" id="BMLF01000008">
    <property type="protein sequence ID" value="GGM16104.1"/>
    <property type="molecule type" value="Genomic_DNA"/>
</dbReference>
<evidence type="ECO:0000313" key="3">
    <source>
        <dbReference type="Proteomes" id="UP000649829"/>
    </source>
</evidence>
<dbReference type="InterPro" id="IPR001753">
    <property type="entry name" value="Enoyl-CoA_hydra/iso"/>
</dbReference>
<dbReference type="Proteomes" id="UP000649829">
    <property type="component" value="Unassembled WGS sequence"/>
</dbReference>
<dbReference type="AlphaFoldDB" id="A0A917WMY4"/>
<dbReference type="PANTHER" id="PTHR43802">
    <property type="entry name" value="ENOYL-COA HYDRATASE"/>
    <property type="match status" value="1"/>
</dbReference>
<proteinExistence type="inferred from homology"/>
<reference evidence="2" key="2">
    <citation type="submission" date="2020-09" db="EMBL/GenBank/DDBJ databases">
        <authorList>
            <person name="Sun Q."/>
            <person name="Zhou Y."/>
        </authorList>
    </citation>
    <scope>NUCLEOTIDE SEQUENCE</scope>
    <source>
        <strain evidence="2">CGMCC 1.6293</strain>
    </source>
</reference>
<dbReference type="InterPro" id="IPR029045">
    <property type="entry name" value="ClpP/crotonase-like_dom_sf"/>
</dbReference>
<dbReference type="SUPFAM" id="SSF52096">
    <property type="entry name" value="ClpP/crotonase"/>
    <property type="match status" value="1"/>
</dbReference>
<keyword evidence="3" id="KW-1185">Reference proteome</keyword>
<evidence type="ECO:0000256" key="1">
    <source>
        <dbReference type="ARBA" id="ARBA00005254"/>
    </source>
</evidence>
<dbReference type="Pfam" id="PF00378">
    <property type="entry name" value="ECH_1"/>
    <property type="match status" value="1"/>
</dbReference>
<dbReference type="GO" id="GO:0003824">
    <property type="term" value="F:catalytic activity"/>
    <property type="evidence" value="ECO:0007669"/>
    <property type="project" value="UniProtKB-ARBA"/>
</dbReference>
<evidence type="ECO:0000313" key="2">
    <source>
        <dbReference type="EMBL" id="GGM16104.1"/>
    </source>
</evidence>
<comment type="caution">
    <text evidence="2">The sequence shown here is derived from an EMBL/GenBank/DDBJ whole genome shotgun (WGS) entry which is preliminary data.</text>
</comment>
<dbReference type="Gene3D" id="3.90.226.10">
    <property type="entry name" value="2-enoyl-CoA Hydratase, Chain A, domain 1"/>
    <property type="match status" value="1"/>
</dbReference>
<accession>A0A917WMY4</accession>